<dbReference type="RefSeq" id="WP_217137966.1">
    <property type="nucleotide sequence ID" value="NZ_JAFMOU010000064.1"/>
</dbReference>
<reference evidence="1 2" key="1">
    <citation type="submission" date="2021-03" db="EMBL/GenBank/DDBJ databases">
        <title>Five novel Rahnella species.</title>
        <authorList>
            <person name="Brady C."/>
            <person name="Asselin J."/>
            <person name="Beer S."/>
            <person name="Bruberg M.B."/>
            <person name="Crampton B."/>
            <person name="Venter S."/>
            <person name="Arnold D."/>
            <person name="Denman S."/>
        </authorList>
    </citation>
    <scope>NUCLEOTIDE SEQUENCE [LARGE SCALE GENOMIC DNA]</scope>
    <source>
        <strain evidence="1 2">L72c</strain>
    </source>
</reference>
<keyword evidence="2" id="KW-1185">Reference proteome</keyword>
<evidence type="ECO:0000313" key="1">
    <source>
        <dbReference type="EMBL" id="MBU9834594.1"/>
    </source>
</evidence>
<organism evidence="1 2">
    <name type="scientific">Rahnella perminowiae</name>
    <dbReference type="NCBI Taxonomy" id="2816244"/>
    <lineage>
        <taxon>Bacteria</taxon>
        <taxon>Pseudomonadati</taxon>
        <taxon>Pseudomonadota</taxon>
        <taxon>Gammaproteobacteria</taxon>
        <taxon>Enterobacterales</taxon>
        <taxon>Yersiniaceae</taxon>
        <taxon>Rahnella</taxon>
    </lineage>
</organism>
<gene>
    <name evidence="1" type="ORF">J1786_07170</name>
</gene>
<comment type="caution">
    <text evidence="1">The sequence shown here is derived from an EMBL/GenBank/DDBJ whole genome shotgun (WGS) entry which is preliminary data.</text>
</comment>
<sequence length="75" mass="8296">MTQILLRQSGDCPAYFSDASLNMNDVIQVGVGQVDTIHIGAKKRRQKAFWQAILKLREPTYEPQFASKTGTAALA</sequence>
<protein>
    <submittedName>
        <fullName evidence="1">Uncharacterized protein</fullName>
    </submittedName>
</protein>
<proteinExistence type="predicted"/>
<dbReference type="Proteomes" id="UP000699865">
    <property type="component" value="Unassembled WGS sequence"/>
</dbReference>
<evidence type="ECO:0000313" key="2">
    <source>
        <dbReference type="Proteomes" id="UP000699865"/>
    </source>
</evidence>
<name>A0ABS6KYA8_9GAMM</name>
<accession>A0ABS6KYA8</accession>
<dbReference type="EMBL" id="JAFMOU010000064">
    <property type="protein sequence ID" value="MBU9834594.1"/>
    <property type="molecule type" value="Genomic_DNA"/>
</dbReference>